<organism evidence="6 7">
    <name type="scientific">Devosia litorisediminis</name>
    <dbReference type="NCBI Taxonomy" id="2829817"/>
    <lineage>
        <taxon>Bacteria</taxon>
        <taxon>Pseudomonadati</taxon>
        <taxon>Pseudomonadota</taxon>
        <taxon>Alphaproteobacteria</taxon>
        <taxon>Hyphomicrobiales</taxon>
        <taxon>Devosiaceae</taxon>
        <taxon>Devosia</taxon>
    </lineage>
</organism>
<protein>
    <submittedName>
        <fullName evidence="6">LysR family transcriptional regulator</fullName>
    </submittedName>
</protein>
<dbReference type="PRINTS" id="PR00039">
    <property type="entry name" value="HTHLYSR"/>
</dbReference>
<evidence type="ECO:0000259" key="5">
    <source>
        <dbReference type="PROSITE" id="PS50931"/>
    </source>
</evidence>
<reference evidence="6" key="1">
    <citation type="submission" date="2021-04" db="EMBL/GenBank/DDBJ databases">
        <title>Devosia litorisediminis sp. nov., isolated from a sand dune.</title>
        <authorList>
            <person name="Park S."/>
            <person name="Yoon J.-H."/>
        </authorList>
    </citation>
    <scope>NUCLEOTIDE SEQUENCE</scope>
    <source>
        <strain evidence="6">BSSL-BM10</strain>
    </source>
</reference>
<dbReference type="AlphaFoldDB" id="A0A942E3F3"/>
<keyword evidence="3" id="KW-0238">DNA-binding</keyword>
<evidence type="ECO:0000256" key="3">
    <source>
        <dbReference type="ARBA" id="ARBA00023125"/>
    </source>
</evidence>
<dbReference type="Gene3D" id="1.10.10.10">
    <property type="entry name" value="Winged helix-like DNA-binding domain superfamily/Winged helix DNA-binding domain"/>
    <property type="match status" value="1"/>
</dbReference>
<evidence type="ECO:0000313" key="7">
    <source>
        <dbReference type="Proteomes" id="UP000678281"/>
    </source>
</evidence>
<dbReference type="EMBL" id="JAGXTP010000001">
    <property type="protein sequence ID" value="MBS3847518.1"/>
    <property type="molecule type" value="Genomic_DNA"/>
</dbReference>
<dbReference type="Gene3D" id="3.40.190.290">
    <property type="match status" value="1"/>
</dbReference>
<dbReference type="Pfam" id="PF03466">
    <property type="entry name" value="LysR_substrate"/>
    <property type="match status" value="1"/>
</dbReference>
<name>A0A942E3F3_9HYPH</name>
<evidence type="ECO:0000313" key="6">
    <source>
        <dbReference type="EMBL" id="MBS3847518.1"/>
    </source>
</evidence>
<dbReference type="SUPFAM" id="SSF46785">
    <property type="entry name" value="Winged helix' DNA-binding domain"/>
    <property type="match status" value="1"/>
</dbReference>
<comment type="similarity">
    <text evidence="1">Belongs to the LysR transcriptional regulatory family.</text>
</comment>
<evidence type="ECO:0000256" key="2">
    <source>
        <dbReference type="ARBA" id="ARBA00023015"/>
    </source>
</evidence>
<dbReference type="PANTHER" id="PTHR30537:SF3">
    <property type="entry name" value="TRANSCRIPTIONAL REGULATORY PROTEIN"/>
    <property type="match status" value="1"/>
</dbReference>
<comment type="caution">
    <text evidence="6">The sequence shown here is derived from an EMBL/GenBank/DDBJ whole genome shotgun (WGS) entry which is preliminary data.</text>
</comment>
<dbReference type="InterPro" id="IPR058163">
    <property type="entry name" value="LysR-type_TF_proteobact-type"/>
</dbReference>
<gene>
    <name evidence="6" type="ORF">KD146_02290</name>
</gene>
<evidence type="ECO:0000256" key="4">
    <source>
        <dbReference type="ARBA" id="ARBA00023163"/>
    </source>
</evidence>
<dbReference type="GO" id="GO:0043565">
    <property type="term" value="F:sequence-specific DNA binding"/>
    <property type="evidence" value="ECO:0007669"/>
    <property type="project" value="TreeGrafter"/>
</dbReference>
<accession>A0A942E3F3</accession>
<dbReference type="InterPro" id="IPR036390">
    <property type="entry name" value="WH_DNA-bd_sf"/>
</dbReference>
<dbReference type="RefSeq" id="WP_212657134.1">
    <property type="nucleotide sequence ID" value="NZ_JAGXTP010000001.1"/>
</dbReference>
<dbReference type="InterPro" id="IPR005119">
    <property type="entry name" value="LysR_subst-bd"/>
</dbReference>
<dbReference type="GO" id="GO:0003700">
    <property type="term" value="F:DNA-binding transcription factor activity"/>
    <property type="evidence" value="ECO:0007669"/>
    <property type="project" value="InterPro"/>
</dbReference>
<dbReference type="FunFam" id="1.10.10.10:FF:000001">
    <property type="entry name" value="LysR family transcriptional regulator"/>
    <property type="match status" value="1"/>
</dbReference>
<proteinExistence type="inferred from homology"/>
<dbReference type="PANTHER" id="PTHR30537">
    <property type="entry name" value="HTH-TYPE TRANSCRIPTIONAL REGULATOR"/>
    <property type="match status" value="1"/>
</dbReference>
<dbReference type="GO" id="GO:0006351">
    <property type="term" value="P:DNA-templated transcription"/>
    <property type="evidence" value="ECO:0007669"/>
    <property type="project" value="TreeGrafter"/>
</dbReference>
<dbReference type="PROSITE" id="PS50931">
    <property type="entry name" value="HTH_LYSR"/>
    <property type="match status" value="1"/>
</dbReference>
<sequence length="294" mass="32033">MNDPMPMPDWNHIRAFLTTVEQGSLSAAARTLGLTQPTLSRQVAALEADLGVLLFERIGRSLSLTGAGQELLVSVRAMGQAAHGLSLAASGQSQSVDGLVRIAAMDVIATYVLPDVFKRLQKLAPKLQIEIVASNSISDLMRREADIAIRHVAPTQPELISHQCPDFSAHLYAATSYLDRYGRPTDFADVRDARFIGFANAGDLLPELTARGLPVTSDNFGWQTSSAAIAWQLVREGLGIGLMGKMIADRTPDVEMVLPTFTPIPAPIWLTTHRELHTSRRIRLVFDVLVEMLG</sequence>
<dbReference type="Pfam" id="PF00126">
    <property type="entry name" value="HTH_1"/>
    <property type="match status" value="1"/>
</dbReference>
<dbReference type="SUPFAM" id="SSF53850">
    <property type="entry name" value="Periplasmic binding protein-like II"/>
    <property type="match status" value="1"/>
</dbReference>
<evidence type="ECO:0000256" key="1">
    <source>
        <dbReference type="ARBA" id="ARBA00009437"/>
    </source>
</evidence>
<keyword evidence="4" id="KW-0804">Transcription</keyword>
<dbReference type="Proteomes" id="UP000678281">
    <property type="component" value="Unassembled WGS sequence"/>
</dbReference>
<feature type="domain" description="HTH lysR-type" evidence="5">
    <location>
        <begin position="8"/>
        <end position="65"/>
    </location>
</feature>
<keyword evidence="2" id="KW-0805">Transcription regulation</keyword>
<dbReference type="InterPro" id="IPR036388">
    <property type="entry name" value="WH-like_DNA-bd_sf"/>
</dbReference>
<dbReference type="InterPro" id="IPR000847">
    <property type="entry name" value="LysR_HTH_N"/>
</dbReference>
<keyword evidence="7" id="KW-1185">Reference proteome</keyword>